<reference evidence="3" key="4">
    <citation type="submission" date="2025-05" db="UniProtKB">
        <authorList>
            <consortium name="EnsemblFungi"/>
        </authorList>
    </citation>
    <scope>IDENTIFICATION</scope>
    <source>
        <strain evidence="3">isolate 1-1 / race 1 (BBBD)</strain>
    </source>
</reference>
<accession>A0A180GFB5</accession>
<feature type="region of interest" description="Disordered" evidence="1">
    <location>
        <begin position="81"/>
        <end position="100"/>
    </location>
</feature>
<evidence type="ECO:0000313" key="2">
    <source>
        <dbReference type="EMBL" id="OAV90633.1"/>
    </source>
</evidence>
<keyword evidence="4" id="KW-1185">Reference proteome</keyword>
<feature type="region of interest" description="Disordered" evidence="1">
    <location>
        <begin position="1"/>
        <end position="62"/>
    </location>
</feature>
<dbReference type="AlphaFoldDB" id="A0A180GFB5"/>
<evidence type="ECO:0000256" key="1">
    <source>
        <dbReference type="SAM" id="MobiDB-lite"/>
    </source>
</evidence>
<dbReference type="EMBL" id="ADAS02000097">
    <property type="protein sequence ID" value="OAV90633.1"/>
    <property type="molecule type" value="Genomic_DNA"/>
</dbReference>
<protein>
    <submittedName>
        <fullName evidence="2 3">Uncharacterized protein</fullName>
    </submittedName>
</protein>
<dbReference type="EnsemblFungi" id="PTTG_28244-t43_1">
    <property type="protein sequence ID" value="PTTG_28244-t43_1-p1"/>
    <property type="gene ID" value="PTTG_28244"/>
</dbReference>
<organism evidence="2">
    <name type="scientific">Puccinia triticina (isolate 1-1 / race 1 (BBBD))</name>
    <name type="common">Brown leaf rust fungus</name>
    <dbReference type="NCBI Taxonomy" id="630390"/>
    <lineage>
        <taxon>Eukaryota</taxon>
        <taxon>Fungi</taxon>
        <taxon>Dikarya</taxon>
        <taxon>Basidiomycota</taxon>
        <taxon>Pucciniomycotina</taxon>
        <taxon>Pucciniomycetes</taxon>
        <taxon>Pucciniales</taxon>
        <taxon>Pucciniaceae</taxon>
        <taxon>Puccinia</taxon>
    </lineage>
</organism>
<dbReference type="Proteomes" id="UP000005240">
    <property type="component" value="Unassembled WGS sequence"/>
</dbReference>
<reference evidence="2" key="2">
    <citation type="submission" date="2016-05" db="EMBL/GenBank/DDBJ databases">
        <title>Comparative analysis highlights variable genome content of wheat rusts and divergence of the mating loci.</title>
        <authorList>
            <person name="Cuomo C.A."/>
            <person name="Bakkeren G."/>
            <person name="Szabo L."/>
            <person name="Khalil H."/>
            <person name="Joly D."/>
            <person name="Goldberg J."/>
            <person name="Young S."/>
            <person name="Zeng Q."/>
            <person name="Fellers J."/>
        </authorList>
    </citation>
    <scope>NUCLEOTIDE SEQUENCE [LARGE SCALE GENOMIC DNA]</scope>
    <source>
        <strain evidence="2">1-1 BBBD Race 1</strain>
    </source>
</reference>
<feature type="compositionally biased region" description="Polar residues" evidence="1">
    <location>
        <begin position="29"/>
        <end position="46"/>
    </location>
</feature>
<sequence>MSASPVRQFAPRFAARQPATESAAPYPANSPNQAPAVTKGPNQVADNGSIHPELASAAAQVAGASSGLNSDIDPLFSAEEQDNHDTPLTELGPGPTSAPEDEDIQIIQQLGEFLRLPDIQIENIQQTATLVGKNHWLTTLMYLEWIRYQLEQTGSIQPTEVGPDPQVTRRFVFHPNVRDFICLKIREHLLLSDLQAYCHTQTVANRLLIARTPLVLVKASIDMMQNEWKETFMPPGYFTPENKEVTRVRDLIQELLIYKKSTLAKLITTGARPGCSSNPQPIHKLNDLIVKLIPW</sequence>
<gene>
    <name evidence="2" type="ORF">PTTG_28244</name>
</gene>
<evidence type="ECO:0000313" key="4">
    <source>
        <dbReference type="Proteomes" id="UP000005240"/>
    </source>
</evidence>
<reference evidence="2" key="1">
    <citation type="submission" date="2009-11" db="EMBL/GenBank/DDBJ databases">
        <authorList>
            <consortium name="The Broad Institute Genome Sequencing Platform"/>
            <person name="Ward D."/>
            <person name="Feldgarden M."/>
            <person name="Earl A."/>
            <person name="Young S.K."/>
            <person name="Zeng Q."/>
            <person name="Koehrsen M."/>
            <person name="Alvarado L."/>
            <person name="Berlin A."/>
            <person name="Bochicchio J."/>
            <person name="Borenstein D."/>
            <person name="Chapman S.B."/>
            <person name="Chen Z."/>
            <person name="Engels R."/>
            <person name="Freedman E."/>
            <person name="Gellesch M."/>
            <person name="Goldberg J."/>
            <person name="Griggs A."/>
            <person name="Gujja S."/>
            <person name="Heilman E."/>
            <person name="Heiman D."/>
            <person name="Hepburn T."/>
            <person name="Howarth C."/>
            <person name="Jen D."/>
            <person name="Larson L."/>
            <person name="Lewis B."/>
            <person name="Mehta T."/>
            <person name="Park D."/>
            <person name="Pearson M."/>
            <person name="Roberts A."/>
            <person name="Saif S."/>
            <person name="Shea T."/>
            <person name="Shenoy N."/>
            <person name="Sisk P."/>
            <person name="Stolte C."/>
            <person name="Sykes S."/>
            <person name="Thomson T."/>
            <person name="Walk T."/>
            <person name="White J."/>
            <person name="Yandava C."/>
            <person name="Izard J."/>
            <person name="Baranova O.V."/>
            <person name="Blanton J.M."/>
            <person name="Tanner A.C."/>
            <person name="Dewhirst F.E."/>
            <person name="Haas B."/>
            <person name="Nusbaum C."/>
            <person name="Birren B."/>
        </authorList>
    </citation>
    <scope>NUCLEOTIDE SEQUENCE [LARGE SCALE GENOMIC DNA]</scope>
    <source>
        <strain evidence="2">1-1 BBBD Race 1</strain>
    </source>
</reference>
<evidence type="ECO:0000313" key="3">
    <source>
        <dbReference type="EnsemblFungi" id="PTTG_28244-t43_1-p1"/>
    </source>
</evidence>
<name>A0A180GFB5_PUCT1</name>
<reference evidence="3 4" key="3">
    <citation type="journal article" date="2017" name="G3 (Bethesda)">
        <title>Comparative analysis highlights variable genome content of wheat rusts and divergence of the mating loci.</title>
        <authorList>
            <person name="Cuomo C.A."/>
            <person name="Bakkeren G."/>
            <person name="Khalil H.B."/>
            <person name="Panwar V."/>
            <person name="Joly D."/>
            <person name="Linning R."/>
            <person name="Sakthikumar S."/>
            <person name="Song X."/>
            <person name="Adiconis X."/>
            <person name="Fan L."/>
            <person name="Goldberg J.M."/>
            <person name="Levin J.Z."/>
            <person name="Young S."/>
            <person name="Zeng Q."/>
            <person name="Anikster Y."/>
            <person name="Bruce M."/>
            <person name="Wang M."/>
            <person name="Yin C."/>
            <person name="McCallum B."/>
            <person name="Szabo L.J."/>
            <person name="Hulbert S."/>
            <person name="Chen X."/>
            <person name="Fellers J.P."/>
        </authorList>
    </citation>
    <scope>NUCLEOTIDE SEQUENCE</scope>
    <source>
        <strain evidence="4">Isolate 1-1 / race 1 (BBBD)</strain>
        <strain evidence="3">isolate 1-1 / race 1 (BBBD)</strain>
    </source>
</reference>
<dbReference type="VEuPathDB" id="FungiDB:PTTG_28244"/>
<proteinExistence type="predicted"/>